<protein>
    <submittedName>
        <fullName evidence="6">Putative Cyclin-dependent kinase [Serine/threonine-protein kinase-like domain]</fullName>
        <ecNumber evidence="6">2.7.11.22</ecNumber>
    </submittedName>
</protein>
<dbReference type="GO" id="GO:0005829">
    <property type="term" value="C:cytosol"/>
    <property type="evidence" value="ECO:0007669"/>
    <property type="project" value="TreeGrafter"/>
</dbReference>
<dbReference type="InterPro" id="IPR000719">
    <property type="entry name" value="Prot_kinase_dom"/>
</dbReference>
<dbReference type="Proteomes" id="UP000032803">
    <property type="component" value="Chromosome I"/>
</dbReference>
<dbReference type="InterPro" id="IPR045269">
    <property type="entry name" value="Atg1-like"/>
</dbReference>
<dbReference type="GO" id="GO:0005524">
    <property type="term" value="F:ATP binding"/>
    <property type="evidence" value="ECO:0007669"/>
    <property type="project" value="UniProtKB-KW"/>
</dbReference>
<feature type="domain" description="Protein kinase" evidence="5">
    <location>
        <begin position="36"/>
        <end position="305"/>
    </location>
</feature>
<dbReference type="STRING" id="449.LHA_0212"/>
<name>A0A0A8UKC2_LEGHA</name>
<keyword evidence="4" id="KW-0067">ATP-binding</keyword>
<dbReference type="GO" id="GO:0016020">
    <property type="term" value="C:membrane"/>
    <property type="evidence" value="ECO:0007669"/>
    <property type="project" value="TreeGrafter"/>
</dbReference>
<keyword evidence="3 6" id="KW-0418">Kinase</keyword>
<gene>
    <name evidence="6" type="ORF">LHA_0212</name>
</gene>
<dbReference type="GO" id="GO:0004693">
    <property type="term" value="F:cyclin-dependent protein serine/threonine kinase activity"/>
    <property type="evidence" value="ECO:0007669"/>
    <property type="project" value="UniProtKB-EC"/>
</dbReference>
<organism evidence="6 7">
    <name type="scientific">Legionella hackeliae</name>
    <dbReference type="NCBI Taxonomy" id="449"/>
    <lineage>
        <taxon>Bacteria</taxon>
        <taxon>Pseudomonadati</taxon>
        <taxon>Pseudomonadota</taxon>
        <taxon>Gammaproteobacteria</taxon>
        <taxon>Legionellales</taxon>
        <taxon>Legionellaceae</taxon>
        <taxon>Legionella</taxon>
    </lineage>
</organism>
<dbReference type="PANTHER" id="PTHR24348">
    <property type="entry name" value="SERINE/THREONINE-PROTEIN KINASE UNC-51-RELATED"/>
    <property type="match status" value="1"/>
</dbReference>
<keyword evidence="1 6" id="KW-0808">Transferase</keyword>
<evidence type="ECO:0000256" key="2">
    <source>
        <dbReference type="ARBA" id="ARBA00022741"/>
    </source>
</evidence>
<dbReference type="Pfam" id="PF00069">
    <property type="entry name" value="Pkinase"/>
    <property type="match status" value="1"/>
</dbReference>
<dbReference type="EC" id="2.7.11.22" evidence="6"/>
<evidence type="ECO:0000256" key="4">
    <source>
        <dbReference type="ARBA" id="ARBA00022840"/>
    </source>
</evidence>
<evidence type="ECO:0000256" key="1">
    <source>
        <dbReference type="ARBA" id="ARBA00022679"/>
    </source>
</evidence>
<evidence type="ECO:0000313" key="6">
    <source>
        <dbReference type="EMBL" id="CEK09325.1"/>
    </source>
</evidence>
<dbReference type="Gene3D" id="1.10.510.10">
    <property type="entry name" value="Transferase(Phosphotransferase) domain 1"/>
    <property type="match status" value="1"/>
</dbReference>
<dbReference type="EMBL" id="LN681225">
    <property type="protein sequence ID" value="CEK09325.1"/>
    <property type="molecule type" value="Genomic_DNA"/>
</dbReference>
<proteinExistence type="predicted"/>
<dbReference type="HOGENOM" id="CLU_599632_0_0_6"/>
<dbReference type="InterPro" id="IPR008271">
    <property type="entry name" value="Ser/Thr_kinase_AS"/>
</dbReference>
<dbReference type="SMART" id="SM00220">
    <property type="entry name" value="S_TKc"/>
    <property type="match status" value="1"/>
</dbReference>
<accession>A0A0A8UKC2</accession>
<dbReference type="Gene3D" id="3.30.200.20">
    <property type="entry name" value="Phosphorylase Kinase, domain 1"/>
    <property type="match status" value="1"/>
</dbReference>
<keyword evidence="7" id="KW-1185">Reference proteome</keyword>
<dbReference type="PATRIC" id="fig|449.7.peg.916"/>
<dbReference type="AlphaFoldDB" id="A0A0A8UKC2"/>
<dbReference type="InterPro" id="IPR011009">
    <property type="entry name" value="Kinase-like_dom_sf"/>
</dbReference>
<evidence type="ECO:0000313" key="7">
    <source>
        <dbReference type="Proteomes" id="UP000032803"/>
    </source>
</evidence>
<evidence type="ECO:0000259" key="5">
    <source>
        <dbReference type="PROSITE" id="PS50011"/>
    </source>
</evidence>
<dbReference type="PANTHER" id="PTHR24348:SF22">
    <property type="entry name" value="NON-SPECIFIC SERINE_THREONINE PROTEIN KINASE"/>
    <property type="match status" value="1"/>
</dbReference>
<dbReference type="PROSITE" id="PS50011">
    <property type="entry name" value="PROTEIN_KINASE_DOM"/>
    <property type="match status" value="1"/>
</dbReference>
<keyword evidence="2" id="KW-0547">Nucleotide-binding</keyword>
<dbReference type="GO" id="GO:0000407">
    <property type="term" value="C:phagophore assembly site"/>
    <property type="evidence" value="ECO:0007669"/>
    <property type="project" value="TreeGrafter"/>
</dbReference>
<dbReference type="SUPFAM" id="SSF56112">
    <property type="entry name" value="Protein kinase-like (PK-like)"/>
    <property type="match status" value="1"/>
</dbReference>
<sequence>MGNSVKLFKVENAKADNHHPKEEITFKDDLGEVMSYEKMRTLGKGAWGKVVKAKNAQTGTIKAIKIQKIDNSPDSKELVADIKREASVGAQAEFTRKLVFTESSDNPGEQKAYMVNEFFAGKDLSKVIEKGKYTTQEFLIIMRGMFQEMYRLQSLGIIHGDIKPANFIVGKDLTVRAVDYGFSALEGADDLVSRGTPLYSPLELFVGAPVSQVADIYSVGIAALEGLGQVKREKLNIAEHESNIIRLMPNADLEKNLAKNRPDLSAKQVKFLVEIIKKMTKQSPTQRLKPYEFKKMLDTYDKEILKIPPVPQVVKNVSKLVDDVIKMLEDRTTEAKPEEKKALRRSLGKKDIDFTAEQLKKPKCLYALKAKIAQASDKDREDFNFARQIMGDLRHITKHRLNGNKFTSNARVAVGDFFGRLVNRVLPIDPWTNLSVSGSVAAVRDEVEKRMQNNFR</sequence>
<dbReference type="KEGG" id="lha:LHA_0212"/>
<evidence type="ECO:0000256" key="3">
    <source>
        <dbReference type="ARBA" id="ARBA00022777"/>
    </source>
</evidence>
<dbReference type="OrthoDB" id="4103069at2"/>
<reference evidence="7" key="1">
    <citation type="submission" date="2014-09" db="EMBL/GenBank/DDBJ databases">
        <authorList>
            <person name="Gomez-Valero L."/>
        </authorList>
    </citation>
    <scope>NUCLEOTIDE SEQUENCE [LARGE SCALE GENOMIC DNA]</scope>
    <source>
        <strain evidence="7">ATCC35250</strain>
    </source>
</reference>
<dbReference type="PROSITE" id="PS00108">
    <property type="entry name" value="PROTEIN_KINASE_ST"/>
    <property type="match status" value="1"/>
</dbReference>
<dbReference type="GO" id="GO:0005776">
    <property type="term" value="C:autophagosome"/>
    <property type="evidence" value="ECO:0007669"/>
    <property type="project" value="TreeGrafter"/>
</dbReference>